<keyword evidence="1" id="KW-1133">Transmembrane helix</keyword>
<evidence type="ECO:0000256" key="1">
    <source>
        <dbReference type="SAM" id="Phobius"/>
    </source>
</evidence>
<dbReference type="Gene3D" id="2.60.120.200">
    <property type="match status" value="1"/>
</dbReference>
<name>A0A6J6E5J1_9ZZZZ</name>
<gene>
    <name evidence="2" type="ORF">UFOPK1683_00708</name>
</gene>
<dbReference type="EMBL" id="CAEZTL010000066">
    <property type="protein sequence ID" value="CAB4571611.1"/>
    <property type="molecule type" value="Genomic_DNA"/>
</dbReference>
<dbReference type="SUPFAM" id="SSF49899">
    <property type="entry name" value="Concanavalin A-like lectins/glucanases"/>
    <property type="match status" value="1"/>
</dbReference>
<sequence length="407" mass="43378">MRARDEKEIAWDELYRFSGEPESRVRAPRKNSRALLTVVLLMIGSTFFLKGTLAANISLGSSNFEFGQGVQVLTACSGVTPLTVTPIADFANSRGAGSFYFKSFKISNIPAECAGESFTLNAYDSATSPALSIFDTTTKDVVIYNDSGNYVSASGATVTLVTHSTSSFTATFTSPAALALQVARITLQSTKGTPPYDYNSVAFTSSTYLTLSPGISPGTSPFSIEAWIKTDSSFNGGNILGNANESGGLSFILDSPTLAHIDGYNIGAYNYTLPFTLQPNTWYHIAIARNGSNAQTVWVNGTRSTTGVQTDSINYYGKATGINWAHCTWCVAGSSKFNGERISNLRVIVGSTPYDPNSSTITVPTMPLANVTNTKLLLNFNNSSSMLVDSSGTQTLTNNGVTFQSGQ</sequence>
<dbReference type="AlphaFoldDB" id="A0A6J6E5J1"/>
<dbReference type="InterPro" id="IPR013320">
    <property type="entry name" value="ConA-like_dom_sf"/>
</dbReference>
<evidence type="ECO:0000313" key="2">
    <source>
        <dbReference type="EMBL" id="CAB4571611.1"/>
    </source>
</evidence>
<organism evidence="2">
    <name type="scientific">freshwater metagenome</name>
    <dbReference type="NCBI Taxonomy" id="449393"/>
    <lineage>
        <taxon>unclassified sequences</taxon>
        <taxon>metagenomes</taxon>
        <taxon>ecological metagenomes</taxon>
    </lineage>
</organism>
<proteinExistence type="predicted"/>
<accession>A0A6J6E5J1</accession>
<keyword evidence="1" id="KW-0812">Transmembrane</keyword>
<dbReference type="Pfam" id="PF13385">
    <property type="entry name" value="Laminin_G_3"/>
    <property type="match status" value="1"/>
</dbReference>
<feature type="transmembrane region" description="Helical" evidence="1">
    <location>
        <begin position="34"/>
        <end position="53"/>
    </location>
</feature>
<protein>
    <submittedName>
        <fullName evidence="2">Unannotated protein</fullName>
    </submittedName>
</protein>
<keyword evidence="1" id="KW-0472">Membrane</keyword>
<reference evidence="2" key="1">
    <citation type="submission" date="2020-05" db="EMBL/GenBank/DDBJ databases">
        <authorList>
            <person name="Chiriac C."/>
            <person name="Salcher M."/>
            <person name="Ghai R."/>
            <person name="Kavagutti S V."/>
        </authorList>
    </citation>
    <scope>NUCLEOTIDE SEQUENCE</scope>
</reference>